<proteinExistence type="predicted"/>
<organism evidence="2 3">
    <name type="scientific">Suillus placidus</name>
    <dbReference type="NCBI Taxonomy" id="48579"/>
    <lineage>
        <taxon>Eukaryota</taxon>
        <taxon>Fungi</taxon>
        <taxon>Dikarya</taxon>
        <taxon>Basidiomycota</taxon>
        <taxon>Agaricomycotina</taxon>
        <taxon>Agaricomycetes</taxon>
        <taxon>Agaricomycetidae</taxon>
        <taxon>Boletales</taxon>
        <taxon>Suillineae</taxon>
        <taxon>Suillaceae</taxon>
        <taxon>Suillus</taxon>
    </lineage>
</organism>
<dbReference type="OrthoDB" id="3054702at2759"/>
<gene>
    <name evidence="2" type="ORF">EV702DRAFT_981831</name>
</gene>
<reference evidence="2" key="1">
    <citation type="journal article" date="2020" name="New Phytol.">
        <title>Comparative genomics reveals dynamic genome evolution in host specialist ectomycorrhizal fungi.</title>
        <authorList>
            <person name="Lofgren L.A."/>
            <person name="Nguyen N.H."/>
            <person name="Vilgalys R."/>
            <person name="Ruytinx J."/>
            <person name="Liao H.L."/>
            <person name="Branco S."/>
            <person name="Kuo A."/>
            <person name="LaButti K."/>
            <person name="Lipzen A."/>
            <person name="Andreopoulos W."/>
            <person name="Pangilinan J."/>
            <person name="Riley R."/>
            <person name="Hundley H."/>
            <person name="Na H."/>
            <person name="Barry K."/>
            <person name="Grigoriev I.V."/>
            <person name="Stajich J.E."/>
            <person name="Kennedy P.G."/>
        </authorList>
    </citation>
    <scope>NUCLEOTIDE SEQUENCE</scope>
    <source>
        <strain evidence="2">DOB743</strain>
    </source>
</reference>
<dbReference type="EMBL" id="JABBWD010000116">
    <property type="protein sequence ID" value="KAG1764967.1"/>
    <property type="molecule type" value="Genomic_DNA"/>
</dbReference>
<comment type="caution">
    <text evidence="2">The sequence shown here is derived from an EMBL/GenBank/DDBJ whole genome shotgun (WGS) entry which is preliminary data.</text>
</comment>
<name>A0A9P7CV84_9AGAM</name>
<keyword evidence="3" id="KW-1185">Reference proteome</keyword>
<accession>A0A9P7CV84</accession>
<dbReference type="InterPro" id="IPR025476">
    <property type="entry name" value="Helitron_helicase-like"/>
</dbReference>
<dbReference type="AlphaFoldDB" id="A0A9P7CV84"/>
<feature type="domain" description="Helitron helicase-like" evidence="1">
    <location>
        <begin position="70"/>
        <end position="139"/>
    </location>
</feature>
<evidence type="ECO:0000313" key="3">
    <source>
        <dbReference type="Proteomes" id="UP000714275"/>
    </source>
</evidence>
<protein>
    <recommendedName>
        <fullName evidence="1">Helitron helicase-like domain-containing protein</fullName>
    </recommendedName>
</protein>
<evidence type="ECO:0000259" key="1">
    <source>
        <dbReference type="Pfam" id="PF14214"/>
    </source>
</evidence>
<dbReference type="Pfam" id="PF14214">
    <property type="entry name" value="Helitron_like_N"/>
    <property type="match status" value="1"/>
</dbReference>
<evidence type="ECO:0000313" key="2">
    <source>
        <dbReference type="EMBL" id="KAG1764967.1"/>
    </source>
</evidence>
<dbReference type="Proteomes" id="UP000714275">
    <property type="component" value="Unassembled WGS sequence"/>
</dbReference>
<sequence>MKEIIVAAGPGLLSYHDRRRRDNLLGAVERSTVLQGKVIVLILLTYYKVFAGQDIDLDASDATAGPESSQRSIIIANDPYAAAKFFHFIVRTILEELLGVRVDERRHITRQDGIFGTVEAYVGTVEAQGRGTLYLHMIVWLRGGPTACEMKEKLFSSDFQATVAESISSNIRAHHDGVTAESLSTIPRERCISYSRPLDPRQEGFKAQRNEKEQQLVRAVQIHKCGRGCLKMKKGRMLCKSRVPFPLSPVAWVNSAGDWGPKRTYPFMNN</sequence>